<dbReference type="InterPro" id="IPR011990">
    <property type="entry name" value="TPR-like_helical_dom_sf"/>
</dbReference>
<protein>
    <submittedName>
        <fullName evidence="4">Tetratricopeptide repeat protein</fullName>
    </submittedName>
</protein>
<accession>A0A518G1Q6</accession>
<keyword evidence="5" id="KW-1185">Reference proteome</keyword>
<dbReference type="PROSITE" id="PS50005">
    <property type="entry name" value="TPR"/>
    <property type="match status" value="1"/>
</dbReference>
<dbReference type="OrthoDB" id="9807628at2"/>
<name>A0A518G1Q6_9BACT</name>
<dbReference type="SUPFAM" id="SSF48452">
    <property type="entry name" value="TPR-like"/>
    <property type="match status" value="1"/>
</dbReference>
<evidence type="ECO:0000313" key="4">
    <source>
        <dbReference type="EMBL" id="QDV22504.1"/>
    </source>
</evidence>
<dbReference type="SMART" id="SM00028">
    <property type="entry name" value="TPR"/>
    <property type="match status" value="1"/>
</dbReference>
<dbReference type="AlphaFoldDB" id="A0A518G1Q6"/>
<evidence type="ECO:0000256" key="3">
    <source>
        <dbReference type="PROSITE-ProRule" id="PRU00339"/>
    </source>
</evidence>
<evidence type="ECO:0000256" key="2">
    <source>
        <dbReference type="ARBA" id="ARBA00022803"/>
    </source>
</evidence>
<gene>
    <name evidence="4" type="ORF">Q31a_07900</name>
</gene>
<evidence type="ECO:0000256" key="1">
    <source>
        <dbReference type="ARBA" id="ARBA00022737"/>
    </source>
</evidence>
<evidence type="ECO:0000313" key="5">
    <source>
        <dbReference type="Proteomes" id="UP000318017"/>
    </source>
</evidence>
<dbReference type="InterPro" id="IPR019734">
    <property type="entry name" value="TPR_rpt"/>
</dbReference>
<dbReference type="Proteomes" id="UP000318017">
    <property type="component" value="Chromosome"/>
</dbReference>
<proteinExistence type="predicted"/>
<keyword evidence="2 3" id="KW-0802">TPR repeat</keyword>
<dbReference type="Gene3D" id="1.25.40.10">
    <property type="entry name" value="Tetratricopeptide repeat domain"/>
    <property type="match status" value="1"/>
</dbReference>
<organism evidence="4 5">
    <name type="scientific">Aureliella helgolandensis</name>
    <dbReference type="NCBI Taxonomy" id="2527968"/>
    <lineage>
        <taxon>Bacteria</taxon>
        <taxon>Pseudomonadati</taxon>
        <taxon>Planctomycetota</taxon>
        <taxon>Planctomycetia</taxon>
        <taxon>Pirellulales</taxon>
        <taxon>Pirellulaceae</taxon>
        <taxon>Aureliella</taxon>
    </lineage>
</organism>
<dbReference type="RefSeq" id="WP_145074138.1">
    <property type="nucleotide sequence ID" value="NZ_CP036298.1"/>
</dbReference>
<dbReference type="EMBL" id="CP036298">
    <property type="protein sequence ID" value="QDV22504.1"/>
    <property type="molecule type" value="Genomic_DNA"/>
</dbReference>
<reference evidence="4 5" key="1">
    <citation type="submission" date="2019-02" db="EMBL/GenBank/DDBJ databases">
        <title>Deep-cultivation of Planctomycetes and their phenomic and genomic characterization uncovers novel biology.</title>
        <authorList>
            <person name="Wiegand S."/>
            <person name="Jogler M."/>
            <person name="Boedeker C."/>
            <person name="Pinto D."/>
            <person name="Vollmers J."/>
            <person name="Rivas-Marin E."/>
            <person name="Kohn T."/>
            <person name="Peeters S.H."/>
            <person name="Heuer A."/>
            <person name="Rast P."/>
            <person name="Oberbeckmann S."/>
            <person name="Bunk B."/>
            <person name="Jeske O."/>
            <person name="Meyerdierks A."/>
            <person name="Storesund J.E."/>
            <person name="Kallscheuer N."/>
            <person name="Luecker S."/>
            <person name="Lage O.M."/>
            <person name="Pohl T."/>
            <person name="Merkel B.J."/>
            <person name="Hornburger P."/>
            <person name="Mueller R.-W."/>
            <person name="Bruemmer F."/>
            <person name="Labrenz M."/>
            <person name="Spormann A.M."/>
            <person name="Op den Camp H."/>
            <person name="Overmann J."/>
            <person name="Amann R."/>
            <person name="Jetten M.S.M."/>
            <person name="Mascher T."/>
            <person name="Medema M.H."/>
            <person name="Devos D.P."/>
            <person name="Kaster A.-K."/>
            <person name="Ovreas L."/>
            <person name="Rohde M."/>
            <person name="Galperin M.Y."/>
            <person name="Jogler C."/>
        </authorList>
    </citation>
    <scope>NUCLEOTIDE SEQUENCE [LARGE SCALE GENOMIC DNA]</scope>
    <source>
        <strain evidence="4 5">Q31a</strain>
    </source>
</reference>
<dbReference type="InterPro" id="IPR013105">
    <property type="entry name" value="TPR_2"/>
</dbReference>
<dbReference type="KEGG" id="ahel:Q31a_07900"/>
<keyword evidence="1" id="KW-0677">Repeat</keyword>
<dbReference type="Pfam" id="PF07719">
    <property type="entry name" value="TPR_2"/>
    <property type="match status" value="1"/>
</dbReference>
<feature type="repeat" description="TPR" evidence="3">
    <location>
        <begin position="68"/>
        <end position="101"/>
    </location>
</feature>
<sequence>MRIAFLLLGVTWSGLWLTADQAGQRYFQQKKYSEAAQSFLDPEWQGTAWYRAGEFEKAVQAFSRVPSAEGKFNEGNAWLMLGKYDTAIASYDQALKRRASWKEAEENRRLAEARNALQKQEGGDLGDQRLGADKIVFDKRKKGGQETQVDGQRASSDALVQSIWLRQVHTQPADFLKAKFSYQHAQSQRGQTP</sequence>